<accession>A0A1T5BWC1</accession>
<protein>
    <submittedName>
        <fullName evidence="1">Uncharacterized protein</fullName>
    </submittedName>
</protein>
<dbReference type="Proteomes" id="UP000189818">
    <property type="component" value="Unassembled WGS sequence"/>
</dbReference>
<evidence type="ECO:0000313" key="2">
    <source>
        <dbReference type="Proteomes" id="UP000189818"/>
    </source>
</evidence>
<dbReference type="EMBL" id="FUYM01000003">
    <property type="protein sequence ID" value="SKB51457.1"/>
    <property type="molecule type" value="Genomic_DNA"/>
</dbReference>
<organism evidence="1 2">
    <name type="scientific">Rhizorhabdus histidinilytica</name>
    <dbReference type="NCBI Taxonomy" id="439228"/>
    <lineage>
        <taxon>Bacteria</taxon>
        <taxon>Pseudomonadati</taxon>
        <taxon>Pseudomonadota</taxon>
        <taxon>Alphaproteobacteria</taxon>
        <taxon>Sphingomonadales</taxon>
        <taxon>Sphingomonadaceae</taxon>
        <taxon>Rhizorhabdus</taxon>
    </lineage>
</organism>
<reference evidence="2" key="1">
    <citation type="submission" date="2017-02" db="EMBL/GenBank/DDBJ databases">
        <authorList>
            <person name="Varghese N."/>
            <person name="Submissions S."/>
        </authorList>
    </citation>
    <scope>NUCLEOTIDE SEQUENCE [LARGE SCALE GENOMIC DNA]</scope>
    <source>
        <strain evidence="2">UM2</strain>
    </source>
</reference>
<proteinExistence type="predicted"/>
<name>A0A1T5BWC1_9SPHN</name>
<keyword evidence="2" id="KW-1185">Reference proteome</keyword>
<dbReference type="AlphaFoldDB" id="A0A1T5BWC1"/>
<sequence>MTTLTAPPDPPLRSEGRAAFSSKMEAFLLWLVLFVSQLLTLVDQLNAALAAAIDAAASAMNAPAVNGHSTTNVTVGTGTKTFFVETGKSFRANMYVLAAATGATGVWMHGQVASYNAATGELAIAVGKTLGSGSFTDWNIGPSAPVVLSPAASAADVRAGTSVEAMLTPKSLIDAVAWVTVPYASTIALDLTAGVNFKTTLTGPAVLNVTGGRPGQSFTLEVRQDGTGNRALAYAAALRFFGVVPQLSTTANAVDKFTGIVNDDLTVTMGFGKGEVAG</sequence>
<evidence type="ECO:0000313" key="1">
    <source>
        <dbReference type="EMBL" id="SKB51457.1"/>
    </source>
</evidence>
<gene>
    <name evidence="1" type="ORF">SAMN06295920_103332</name>
</gene>
<dbReference type="STRING" id="439228.SAMN06295920_103332"/>
<dbReference type="RefSeq" id="WP_079647669.1">
    <property type="nucleotide sequence ID" value="NZ_FUYM01000003.1"/>
</dbReference>